<dbReference type="EMBL" id="JAFBDR010000002">
    <property type="protein sequence ID" value="MBM7570223.1"/>
    <property type="molecule type" value="Genomic_DNA"/>
</dbReference>
<reference evidence="4 5" key="1">
    <citation type="submission" date="2021-01" db="EMBL/GenBank/DDBJ databases">
        <title>Genomic Encyclopedia of Type Strains, Phase IV (KMG-IV): sequencing the most valuable type-strain genomes for metagenomic binning, comparative biology and taxonomic classification.</title>
        <authorList>
            <person name="Goeker M."/>
        </authorList>
    </citation>
    <scope>NUCLEOTIDE SEQUENCE [LARGE SCALE GENOMIC DNA]</scope>
    <source>
        <strain evidence="4 5">DSM 23711</strain>
    </source>
</reference>
<accession>A0ABS2MWF4</accession>
<dbReference type="Proteomes" id="UP001296943">
    <property type="component" value="Unassembled WGS sequence"/>
</dbReference>
<protein>
    <submittedName>
        <fullName evidence="4">Ureidoacrylate peracid hydrolase</fullName>
        <ecNumber evidence="4">3.5.1.110</ecNumber>
    </submittedName>
</protein>
<dbReference type="GO" id="GO:0016787">
    <property type="term" value="F:hydrolase activity"/>
    <property type="evidence" value="ECO:0007669"/>
    <property type="project" value="UniProtKB-KW"/>
</dbReference>
<organism evidence="4 5">
    <name type="scientific">Aquibacillus albus</name>
    <dbReference type="NCBI Taxonomy" id="1168171"/>
    <lineage>
        <taxon>Bacteria</taxon>
        <taxon>Bacillati</taxon>
        <taxon>Bacillota</taxon>
        <taxon>Bacilli</taxon>
        <taxon>Bacillales</taxon>
        <taxon>Bacillaceae</taxon>
        <taxon>Aquibacillus</taxon>
    </lineage>
</organism>
<dbReference type="InterPro" id="IPR050272">
    <property type="entry name" value="Isochorismatase-like_hydrls"/>
</dbReference>
<dbReference type="CDD" id="cd00431">
    <property type="entry name" value="cysteine_hydrolases"/>
    <property type="match status" value="1"/>
</dbReference>
<evidence type="ECO:0000259" key="3">
    <source>
        <dbReference type="Pfam" id="PF00857"/>
    </source>
</evidence>
<dbReference type="EC" id="3.5.1.110" evidence="4"/>
<feature type="domain" description="Isochorismatase-like" evidence="3">
    <location>
        <begin position="13"/>
        <end position="197"/>
    </location>
</feature>
<dbReference type="Pfam" id="PF00857">
    <property type="entry name" value="Isochorismatase"/>
    <property type="match status" value="1"/>
</dbReference>
<keyword evidence="2 4" id="KW-0378">Hydrolase</keyword>
<dbReference type="Gene3D" id="3.40.50.850">
    <property type="entry name" value="Isochorismatase-like"/>
    <property type="match status" value="1"/>
</dbReference>
<dbReference type="RefSeq" id="WP_204497642.1">
    <property type="nucleotide sequence ID" value="NZ_JAFBDR010000002.1"/>
</dbReference>
<comment type="caution">
    <text evidence="4">The sequence shown here is derived from an EMBL/GenBank/DDBJ whole genome shotgun (WGS) entry which is preliminary data.</text>
</comment>
<comment type="similarity">
    <text evidence="1">Belongs to the isochorismatase family.</text>
</comment>
<sequence>MSDWKDHVDLSKSALVIIDVQNDFCHERGAAAINGGDVSGPQEFVPRLKNLIEYAHASDIPVFFVGNNHDQTTNSKVSMWRKKQHKKKYCETGSWGAKFYGVQPTDKDIVIVKHRYSAFIRTDLELRLRAMGCESLLMTGVATSTCVESTLRHGFMLDFHTILVKDCTANNLATSDAYDATLYNVERHFGWISDSEEICTALEERSEVKTVTS</sequence>
<dbReference type="PANTHER" id="PTHR43540">
    <property type="entry name" value="PEROXYUREIDOACRYLATE/UREIDOACRYLATE AMIDOHYDROLASE-RELATED"/>
    <property type="match status" value="1"/>
</dbReference>
<dbReference type="PANTHER" id="PTHR43540:SF6">
    <property type="entry name" value="ISOCHORISMATASE-LIKE DOMAIN-CONTAINING PROTEIN"/>
    <property type="match status" value="1"/>
</dbReference>
<gene>
    <name evidence="4" type="ORF">JOC48_000701</name>
</gene>
<dbReference type="SUPFAM" id="SSF52499">
    <property type="entry name" value="Isochorismatase-like hydrolases"/>
    <property type="match status" value="1"/>
</dbReference>
<proteinExistence type="inferred from homology"/>
<evidence type="ECO:0000256" key="2">
    <source>
        <dbReference type="ARBA" id="ARBA00022801"/>
    </source>
</evidence>
<evidence type="ECO:0000313" key="4">
    <source>
        <dbReference type="EMBL" id="MBM7570223.1"/>
    </source>
</evidence>
<name>A0ABS2MWF4_9BACI</name>
<keyword evidence="5" id="KW-1185">Reference proteome</keyword>
<evidence type="ECO:0000313" key="5">
    <source>
        <dbReference type="Proteomes" id="UP001296943"/>
    </source>
</evidence>
<evidence type="ECO:0000256" key="1">
    <source>
        <dbReference type="ARBA" id="ARBA00006336"/>
    </source>
</evidence>
<dbReference type="InterPro" id="IPR036380">
    <property type="entry name" value="Isochorismatase-like_sf"/>
</dbReference>
<dbReference type="InterPro" id="IPR000868">
    <property type="entry name" value="Isochorismatase-like_dom"/>
</dbReference>